<dbReference type="Gene3D" id="3.30.2350.10">
    <property type="entry name" value="Pseudouridine synthase"/>
    <property type="match status" value="1"/>
</dbReference>
<dbReference type="PROSITE" id="PS01129">
    <property type="entry name" value="PSI_RLU"/>
    <property type="match status" value="1"/>
</dbReference>
<gene>
    <name evidence="2" type="ORF">QU481_21275</name>
</gene>
<reference evidence="2" key="1">
    <citation type="submission" date="2023-06" db="EMBL/GenBank/DDBJ databases">
        <authorList>
            <person name="Zhang S."/>
        </authorList>
    </citation>
    <scope>NUCLEOTIDE SEQUENCE</scope>
    <source>
        <strain evidence="2">SG2303</strain>
    </source>
</reference>
<dbReference type="SUPFAM" id="SSF55120">
    <property type="entry name" value="Pseudouridine synthase"/>
    <property type="match status" value="1"/>
</dbReference>
<dbReference type="PANTHER" id="PTHR21600:SF84">
    <property type="entry name" value="PSEUDOURIDINE SYNTHASE RSUA_RLUA-LIKE DOMAIN-CONTAINING PROTEIN"/>
    <property type="match status" value="1"/>
</dbReference>
<accession>A0ABT7XUF0</accession>
<sequence>MKPPLPTRDGVGPSYVWVQAGEGPALLPFLAARFPDVSAEVWLDRIARGELVDQAGRPLATDSTVRRGDCLFYYRELAYETPVPFTETVLFRDEHLLIADKPHFLPVIPTGRHLQETLLVRLKRRLGLDELTPIHRIDRDTAGLVVFSLNPASRGVYQALFQQRAISKTYEAIAPALPGLDFPFVHRSRMVPGTPFFRMQEAPGEPNSETWIDLIGERDGLCHYRLQPVTGRKHQLRVHLAGLGAPIVGDAFYPEVREVADDDFSQPLKLLARAIAFTDPINGESREFVSERRL</sequence>
<evidence type="ECO:0000313" key="2">
    <source>
        <dbReference type="EMBL" id="MDN0077363.1"/>
    </source>
</evidence>
<dbReference type="RefSeq" id="WP_289832003.1">
    <property type="nucleotide sequence ID" value="NZ_JAUEDK010000064.1"/>
</dbReference>
<dbReference type="InterPro" id="IPR050188">
    <property type="entry name" value="RluA_PseudoU_synthase"/>
</dbReference>
<dbReference type="InterPro" id="IPR006224">
    <property type="entry name" value="PsdUridine_synth_RluA-like_CS"/>
</dbReference>
<dbReference type="Proteomes" id="UP001168540">
    <property type="component" value="Unassembled WGS sequence"/>
</dbReference>
<evidence type="ECO:0000259" key="1">
    <source>
        <dbReference type="Pfam" id="PF00849"/>
    </source>
</evidence>
<organism evidence="2 3">
    <name type="scientific">Crenobacter oryzisoli</name>
    <dbReference type="NCBI Taxonomy" id="3056844"/>
    <lineage>
        <taxon>Bacteria</taxon>
        <taxon>Pseudomonadati</taxon>
        <taxon>Pseudomonadota</taxon>
        <taxon>Betaproteobacteria</taxon>
        <taxon>Neisseriales</taxon>
        <taxon>Neisseriaceae</taxon>
        <taxon>Crenobacter</taxon>
    </lineage>
</organism>
<evidence type="ECO:0000313" key="3">
    <source>
        <dbReference type="Proteomes" id="UP001168540"/>
    </source>
</evidence>
<protein>
    <submittedName>
        <fullName evidence="2">RluA family pseudouridine synthase</fullName>
    </submittedName>
</protein>
<dbReference type="InterPro" id="IPR020103">
    <property type="entry name" value="PsdUridine_synth_cat_dom_sf"/>
</dbReference>
<dbReference type="EMBL" id="JAUEDK010000064">
    <property type="protein sequence ID" value="MDN0077363.1"/>
    <property type="molecule type" value="Genomic_DNA"/>
</dbReference>
<keyword evidence="3" id="KW-1185">Reference proteome</keyword>
<dbReference type="Pfam" id="PF00849">
    <property type="entry name" value="PseudoU_synth_2"/>
    <property type="match status" value="1"/>
</dbReference>
<feature type="domain" description="Pseudouridine synthase RsuA/RluA-like" evidence="1">
    <location>
        <begin position="95"/>
        <end position="241"/>
    </location>
</feature>
<dbReference type="CDD" id="cd02558">
    <property type="entry name" value="PSRA_1"/>
    <property type="match status" value="1"/>
</dbReference>
<dbReference type="PANTHER" id="PTHR21600">
    <property type="entry name" value="MITOCHONDRIAL RNA PSEUDOURIDINE SYNTHASE"/>
    <property type="match status" value="1"/>
</dbReference>
<comment type="caution">
    <text evidence="2">The sequence shown here is derived from an EMBL/GenBank/DDBJ whole genome shotgun (WGS) entry which is preliminary data.</text>
</comment>
<dbReference type="InterPro" id="IPR006145">
    <property type="entry name" value="PsdUridine_synth_RsuA/RluA"/>
</dbReference>
<proteinExistence type="predicted"/>
<name>A0ABT7XUF0_9NEIS</name>